<dbReference type="Proteomes" id="UP000031526">
    <property type="component" value="Chromosome"/>
</dbReference>
<dbReference type="Proteomes" id="UP000325763">
    <property type="component" value="Chromosome"/>
</dbReference>
<evidence type="ECO:0000259" key="4">
    <source>
        <dbReference type="PROSITE" id="PS01124"/>
    </source>
</evidence>
<name>A0A0B5D6T9_9ACTN</name>
<dbReference type="PANTHER" id="PTHR46796">
    <property type="entry name" value="HTH-TYPE TRANSCRIPTIONAL ACTIVATOR RHAS-RELATED"/>
    <property type="match status" value="1"/>
</dbReference>
<feature type="domain" description="HTH araC/xylS-type" evidence="4">
    <location>
        <begin position="194"/>
        <end position="292"/>
    </location>
</feature>
<dbReference type="PROSITE" id="PS01124">
    <property type="entry name" value="HTH_ARAC_FAMILY_2"/>
    <property type="match status" value="1"/>
</dbReference>
<keyword evidence="3" id="KW-0804">Transcription</keyword>
<keyword evidence="7" id="KW-1185">Reference proteome</keyword>
<dbReference type="STRING" id="40318.SNOD_00845"/>
<organism evidence="5 7">
    <name type="scientific">Streptomyces nodosus</name>
    <dbReference type="NCBI Taxonomy" id="40318"/>
    <lineage>
        <taxon>Bacteria</taxon>
        <taxon>Bacillati</taxon>
        <taxon>Actinomycetota</taxon>
        <taxon>Actinomycetes</taxon>
        <taxon>Kitasatosporales</taxon>
        <taxon>Streptomycetaceae</taxon>
        <taxon>Streptomyces</taxon>
    </lineage>
</organism>
<dbReference type="KEGG" id="snq:CP978_01205"/>
<dbReference type="EMBL" id="CP009313">
    <property type="protein sequence ID" value="AJE38789.1"/>
    <property type="molecule type" value="Genomic_DNA"/>
</dbReference>
<dbReference type="InterPro" id="IPR009057">
    <property type="entry name" value="Homeodomain-like_sf"/>
</dbReference>
<dbReference type="EMBL" id="CP023747">
    <property type="protein sequence ID" value="QEV37371.1"/>
    <property type="molecule type" value="Genomic_DNA"/>
</dbReference>
<keyword evidence="1" id="KW-0805">Transcription regulation</keyword>
<sequence>MFDSPDFDLAPYAGIDETQYVQRGYCSWSDAGWRSLLVQSFVHARQVEDLLLPGTSDLHLVLCTGGEAIMRVSSGGPPTRRRWRSGRLELMVPGQATVRSYATTSVLSTVQVHIRRADIEQAAHGLRQRGPDFEALSAGLGAGDPVVEHIVRSLPASRDAGDLYAESAAAFLAVHLLSRGRIPPAHGHEHAAVRNGISLMQDRLAEPLTLAEIAAEVHLSVYHFVRIFRDATSLTPYRYLTRLRIELAQRLLSETDLTIEEITRRCGFTAPSALSSAFLRQVGARPSAYRKATAG</sequence>
<dbReference type="SMART" id="SM00342">
    <property type="entry name" value="HTH_ARAC"/>
    <property type="match status" value="1"/>
</dbReference>
<dbReference type="SUPFAM" id="SSF46689">
    <property type="entry name" value="Homeodomain-like"/>
    <property type="match status" value="2"/>
</dbReference>
<dbReference type="Gene3D" id="1.10.10.60">
    <property type="entry name" value="Homeodomain-like"/>
    <property type="match status" value="2"/>
</dbReference>
<accession>A0A0B5D6T9</accession>
<gene>
    <name evidence="6" type="ORF">CP978_01205</name>
    <name evidence="5" type="ORF">SNOD_00845</name>
</gene>
<proteinExistence type="predicted"/>
<dbReference type="InterPro" id="IPR018060">
    <property type="entry name" value="HTH_AraC"/>
</dbReference>
<evidence type="ECO:0000313" key="6">
    <source>
        <dbReference type="EMBL" id="QEV37371.1"/>
    </source>
</evidence>
<keyword evidence="2" id="KW-0238">DNA-binding</keyword>
<evidence type="ECO:0000256" key="3">
    <source>
        <dbReference type="ARBA" id="ARBA00023163"/>
    </source>
</evidence>
<evidence type="ECO:0000256" key="1">
    <source>
        <dbReference type="ARBA" id="ARBA00023015"/>
    </source>
</evidence>
<evidence type="ECO:0000313" key="5">
    <source>
        <dbReference type="EMBL" id="AJE38789.1"/>
    </source>
</evidence>
<evidence type="ECO:0000313" key="7">
    <source>
        <dbReference type="Proteomes" id="UP000031526"/>
    </source>
</evidence>
<protein>
    <submittedName>
        <fullName evidence="5">AraC family transcriptional regulator</fullName>
    </submittedName>
</protein>
<evidence type="ECO:0000313" key="8">
    <source>
        <dbReference type="Proteomes" id="UP000325763"/>
    </source>
</evidence>
<dbReference type="GO" id="GO:0003700">
    <property type="term" value="F:DNA-binding transcription factor activity"/>
    <property type="evidence" value="ECO:0007669"/>
    <property type="project" value="InterPro"/>
</dbReference>
<dbReference type="PANTHER" id="PTHR46796:SF6">
    <property type="entry name" value="ARAC SUBFAMILY"/>
    <property type="match status" value="1"/>
</dbReference>
<dbReference type="AlphaFoldDB" id="A0A0B5D6T9"/>
<dbReference type="HOGENOM" id="CLU_000445_88_4_11"/>
<dbReference type="Pfam" id="PF12833">
    <property type="entry name" value="HTH_18"/>
    <property type="match status" value="1"/>
</dbReference>
<evidence type="ECO:0000256" key="2">
    <source>
        <dbReference type="ARBA" id="ARBA00023125"/>
    </source>
</evidence>
<dbReference type="InterPro" id="IPR050204">
    <property type="entry name" value="AraC_XylS_family_regulators"/>
</dbReference>
<dbReference type="OrthoDB" id="2060755at2"/>
<reference evidence="5 7" key="2">
    <citation type="journal article" date="2016" name="Appl. Microbiol. Biotechnol.">
        <title>Exploiting the genome sequence of Streptomyces nodosus for enhanced antibiotic production.</title>
        <authorList>
            <person name="Sweeney P."/>
            <person name="Murphy C.D."/>
            <person name="Caffrey P."/>
        </authorList>
    </citation>
    <scope>NUCLEOTIDE SEQUENCE [LARGE SCALE GENOMIC DNA]</scope>
    <source>
        <strain evidence="5 7">ATCC 14899</strain>
    </source>
</reference>
<reference evidence="6 8" key="3">
    <citation type="submission" date="2017-09" db="EMBL/GenBank/DDBJ databases">
        <title>Streptomyces genome completion.</title>
        <authorList>
            <person name="Lee N."/>
            <person name="Cho B.-K."/>
        </authorList>
    </citation>
    <scope>NUCLEOTIDE SEQUENCE [LARGE SCALE GENOMIC DNA]</scope>
    <source>
        <strain evidence="6 8">ATCC 14899</strain>
    </source>
</reference>
<dbReference type="RefSeq" id="WP_043436819.1">
    <property type="nucleotide sequence ID" value="NZ_CP009313.1"/>
</dbReference>
<reference evidence="7" key="1">
    <citation type="submission" date="2014-09" db="EMBL/GenBank/DDBJ databases">
        <title>Sequence of the Streptomyces nodosus genome.</title>
        <authorList>
            <person name="Sweeney P."/>
            <person name="Stephens N."/>
            <person name="Murphy C."/>
            <person name="Caffrey P."/>
        </authorList>
    </citation>
    <scope>NUCLEOTIDE SEQUENCE [LARGE SCALE GENOMIC DNA]</scope>
    <source>
        <strain evidence="7">ATCC 14899</strain>
    </source>
</reference>
<dbReference type="GO" id="GO:0043565">
    <property type="term" value="F:sequence-specific DNA binding"/>
    <property type="evidence" value="ECO:0007669"/>
    <property type="project" value="InterPro"/>
</dbReference>